<dbReference type="Proteomes" id="UP000268902">
    <property type="component" value="Segment"/>
</dbReference>
<dbReference type="EMBL" id="MH834594">
    <property type="protein sequence ID" value="AYN56816.1"/>
    <property type="molecule type" value="Genomic_DNA"/>
</dbReference>
<dbReference type="RefSeq" id="YP_010649366.1">
    <property type="nucleotide sequence ID" value="NC_070766.1"/>
</dbReference>
<evidence type="ECO:0000313" key="2">
    <source>
        <dbReference type="EMBL" id="AYN56816.1"/>
    </source>
</evidence>
<accession>A0A3G2KCR7</accession>
<dbReference type="KEGG" id="vg:77924916"/>
<name>A0A3G2KCR7_9CAUD</name>
<proteinExistence type="predicted"/>
<gene>
    <name evidence="2" type="primary">10</name>
    <name evidence="2" type="ORF">PBI_ADAIA_10</name>
</gene>
<evidence type="ECO:0000313" key="3">
    <source>
        <dbReference type="Proteomes" id="UP000268902"/>
    </source>
</evidence>
<dbReference type="GeneID" id="77924916"/>
<protein>
    <submittedName>
        <fullName evidence="2">Tail assembly chaperone</fullName>
    </submittedName>
</protein>
<organism evidence="2 3">
    <name type="scientific">Arthrobacter phage Adaia</name>
    <dbReference type="NCBI Taxonomy" id="2419945"/>
    <lineage>
        <taxon>Viruses</taxon>
        <taxon>Duplodnaviria</taxon>
        <taxon>Heunggongvirae</taxon>
        <taxon>Uroviricota</taxon>
        <taxon>Caudoviricetes</taxon>
        <taxon>Adaiavirus</taxon>
        <taxon>Adaiavirus adaia</taxon>
    </lineage>
</organism>
<feature type="region of interest" description="Disordered" evidence="1">
    <location>
        <begin position="77"/>
        <end position="97"/>
    </location>
</feature>
<reference evidence="2 3" key="1">
    <citation type="submission" date="2018-09" db="EMBL/GenBank/DDBJ databases">
        <authorList>
            <person name="Fryberger R.B."/>
            <person name="Stoner T.H."/>
            <person name="Garlena R.A."/>
            <person name="Russell D.A."/>
            <person name="Pope W.H."/>
            <person name="Jacobs-Sera D."/>
            <person name="Hatfull G.F."/>
        </authorList>
    </citation>
    <scope>NUCLEOTIDE SEQUENCE [LARGE SCALE GENOMIC DNA]</scope>
</reference>
<keyword evidence="3" id="KW-1185">Reference proteome</keyword>
<sequence>MAKTFATFELADGTVHTDVRITLQDKLQHERTARAKNWDIEKEAFRTTAFWAWHAGKREGLHDLTWEQFEETAVDAAVYSPEEDDEEPGSAEGLAQS</sequence>
<evidence type="ECO:0000256" key="1">
    <source>
        <dbReference type="SAM" id="MobiDB-lite"/>
    </source>
</evidence>